<name>A0A1F7Y3K1_9BACT</name>
<dbReference type="InterPro" id="IPR003735">
    <property type="entry name" value="Metal_Tscrpt_repr"/>
</dbReference>
<gene>
    <name evidence="1" type="ORF">A2863_00975</name>
</gene>
<dbReference type="Gene3D" id="1.20.58.1000">
    <property type="entry name" value="Metal-sensitive repressor, helix protomer"/>
    <property type="match status" value="1"/>
</dbReference>
<dbReference type="Pfam" id="PF02583">
    <property type="entry name" value="Trns_repr_metal"/>
    <property type="match status" value="1"/>
</dbReference>
<comment type="caution">
    <text evidence="1">The sequence shown here is derived from an EMBL/GenBank/DDBJ whole genome shotgun (WGS) entry which is preliminary data.</text>
</comment>
<evidence type="ECO:0008006" key="3">
    <source>
        <dbReference type="Google" id="ProtNLM"/>
    </source>
</evidence>
<protein>
    <recommendedName>
        <fullName evidence="3">Transcriptional regulator</fullName>
    </recommendedName>
</protein>
<dbReference type="GO" id="GO:0046872">
    <property type="term" value="F:metal ion binding"/>
    <property type="evidence" value="ECO:0007669"/>
    <property type="project" value="InterPro"/>
</dbReference>
<evidence type="ECO:0000313" key="1">
    <source>
        <dbReference type="EMBL" id="OGM21871.1"/>
    </source>
</evidence>
<sequence length="92" mass="10759">MPKGHPKDNSDEKQIFRQLKIVKGHLERVIKMTQEDAYCIDIVHQSLAVQAALKKIDQKIIKRHMQHCVAEAIREGNDREVIDEVMRIMEKL</sequence>
<evidence type="ECO:0000313" key="2">
    <source>
        <dbReference type="Proteomes" id="UP000178750"/>
    </source>
</evidence>
<dbReference type="PANTHER" id="PTHR33677:SF3">
    <property type="entry name" value="COPPER-SENSING TRANSCRIPTIONAL REPRESSOR RICR"/>
    <property type="match status" value="1"/>
</dbReference>
<dbReference type="PANTHER" id="PTHR33677">
    <property type="entry name" value="TRANSCRIPTIONAL REPRESSOR FRMR-RELATED"/>
    <property type="match status" value="1"/>
</dbReference>
<organism evidence="1 2">
    <name type="scientific">Candidatus Woesebacteria bacterium RIFCSPHIGHO2_01_FULL_38_9b</name>
    <dbReference type="NCBI Taxonomy" id="1802493"/>
    <lineage>
        <taxon>Bacteria</taxon>
        <taxon>Candidatus Woeseibacteriota</taxon>
    </lineage>
</organism>
<proteinExistence type="predicted"/>
<dbReference type="GO" id="GO:0003677">
    <property type="term" value="F:DNA binding"/>
    <property type="evidence" value="ECO:0007669"/>
    <property type="project" value="InterPro"/>
</dbReference>
<reference evidence="1 2" key="1">
    <citation type="journal article" date="2016" name="Nat. Commun.">
        <title>Thousands of microbial genomes shed light on interconnected biogeochemical processes in an aquifer system.</title>
        <authorList>
            <person name="Anantharaman K."/>
            <person name="Brown C.T."/>
            <person name="Hug L.A."/>
            <person name="Sharon I."/>
            <person name="Castelle C.J."/>
            <person name="Probst A.J."/>
            <person name="Thomas B.C."/>
            <person name="Singh A."/>
            <person name="Wilkins M.J."/>
            <person name="Karaoz U."/>
            <person name="Brodie E.L."/>
            <person name="Williams K.H."/>
            <person name="Hubbard S.S."/>
            <person name="Banfield J.F."/>
        </authorList>
    </citation>
    <scope>NUCLEOTIDE SEQUENCE [LARGE SCALE GENOMIC DNA]</scope>
</reference>
<dbReference type="Proteomes" id="UP000178750">
    <property type="component" value="Unassembled WGS sequence"/>
</dbReference>
<dbReference type="InterPro" id="IPR038390">
    <property type="entry name" value="Metal_Tscrpt_repr_sf"/>
</dbReference>
<dbReference type="EMBL" id="MGGF01000022">
    <property type="protein sequence ID" value="OGM21871.1"/>
    <property type="molecule type" value="Genomic_DNA"/>
</dbReference>
<accession>A0A1F7Y3K1</accession>
<dbReference type="GO" id="GO:0045892">
    <property type="term" value="P:negative regulation of DNA-templated transcription"/>
    <property type="evidence" value="ECO:0007669"/>
    <property type="project" value="UniProtKB-ARBA"/>
</dbReference>
<dbReference type="AlphaFoldDB" id="A0A1F7Y3K1"/>